<organism evidence="2 3">
    <name type="scientific">Bdellovibrio bacteriovorus (strain ATCC 15356 / DSM 50701 / NCIMB 9529 / HD100)</name>
    <dbReference type="NCBI Taxonomy" id="264462"/>
    <lineage>
        <taxon>Bacteria</taxon>
        <taxon>Pseudomonadati</taxon>
        <taxon>Bdellovibrionota</taxon>
        <taxon>Bdellovibrionia</taxon>
        <taxon>Bdellovibrionales</taxon>
        <taxon>Pseudobdellovibrionaceae</taxon>
        <taxon>Bdellovibrio</taxon>
    </lineage>
</organism>
<dbReference type="Proteomes" id="UP000008080">
    <property type="component" value="Chromosome"/>
</dbReference>
<feature type="compositionally biased region" description="Pro residues" evidence="1">
    <location>
        <begin position="259"/>
        <end position="277"/>
    </location>
</feature>
<dbReference type="PANTHER" id="PTHR38847:SF1">
    <property type="entry name" value="PSEUDOURIDINE SYNTHASE RSUA_RLUA-LIKE DOMAIN-CONTAINING PROTEIN"/>
    <property type="match status" value="1"/>
</dbReference>
<dbReference type="EMBL" id="BX842653">
    <property type="protein sequence ID" value="CAE80631.1"/>
    <property type="molecule type" value="Genomic_DNA"/>
</dbReference>
<evidence type="ECO:0000313" key="2">
    <source>
        <dbReference type="EMBL" id="CAE80631.1"/>
    </source>
</evidence>
<protein>
    <submittedName>
        <fullName evidence="2">Putative secreted protein</fullName>
    </submittedName>
</protein>
<dbReference type="STRING" id="264462.Bd2850"/>
<name>Q6MJD0_BDEBA</name>
<dbReference type="AlphaFoldDB" id="Q6MJD0"/>
<feature type="region of interest" description="Disordered" evidence="1">
    <location>
        <begin position="247"/>
        <end position="277"/>
    </location>
</feature>
<reference evidence="2 3" key="1">
    <citation type="journal article" date="2004" name="Science">
        <title>A predator unmasked: life cycle of Bdellovibrio bacteriovorus from a genomic perspective.</title>
        <authorList>
            <person name="Rendulic S."/>
            <person name="Jagtap P."/>
            <person name="Rosinus A."/>
            <person name="Eppinger M."/>
            <person name="Baar C."/>
            <person name="Lanz C."/>
            <person name="Keller H."/>
            <person name="Lambert C."/>
            <person name="Evans K.J."/>
            <person name="Goesmann A."/>
            <person name="Meyer F."/>
            <person name="Sockett R.E."/>
            <person name="Schuster S.C."/>
        </authorList>
    </citation>
    <scope>NUCLEOTIDE SEQUENCE [LARGE SCALE GENOMIC DNA]</scope>
    <source>
        <strain evidence="3">ATCC 15356 / DSM 50701 / NCIMB 9529 / HD100</strain>
    </source>
</reference>
<evidence type="ECO:0000256" key="1">
    <source>
        <dbReference type="SAM" id="MobiDB-lite"/>
    </source>
</evidence>
<dbReference type="Pfam" id="PF14273">
    <property type="entry name" value="DUF4360"/>
    <property type="match status" value="1"/>
</dbReference>
<dbReference type="InterPro" id="IPR025649">
    <property type="entry name" value="DUF4360"/>
</dbReference>
<gene>
    <name evidence="2" type="ordered locus">Bd2850</name>
</gene>
<proteinExistence type="predicted"/>
<evidence type="ECO:0000313" key="3">
    <source>
        <dbReference type="Proteomes" id="UP000008080"/>
    </source>
</evidence>
<keyword evidence="3" id="KW-1185">Reference proteome</keyword>
<dbReference type="KEGG" id="bba:Bd2850"/>
<dbReference type="PANTHER" id="PTHR38847">
    <property type="match status" value="1"/>
</dbReference>
<sequence>MLPPPTLARPLLYGFPGDRCHQFPGGNIMIWRGITSLIGMSLLLSAPAALAQTPPGIRIHSIQAVGTGCPAGTYNATISPDAQTFSLLLDNFIAESTMHRPIVRLNCELKVNFQVPAGWTFAVTSADYRGFAYAEAGTMVTHQALYSFDGSKPRNERPGYENGGTYNFRAQEFRGPYNDTYYIRHQVDTRVAPWAACNANSIQSLYITTYLMARNLNLSSLLTAQITLDSIDGQVQSQRYQLAWKTCRPSNGGVHQPPGRDPGPGRPNNPGRPPRFP</sequence>
<accession>Q6MJD0</accession>
<dbReference type="HOGENOM" id="CLU_1003492_0_0_7"/>